<dbReference type="RefSeq" id="WP_073010251.1">
    <property type="nucleotide sequence ID" value="NZ_FQZO01000007.1"/>
</dbReference>
<accession>A0A1M6LNH6</accession>
<dbReference type="EMBL" id="FQZO01000007">
    <property type="protein sequence ID" value="SHJ72744.1"/>
    <property type="molecule type" value="Genomic_DNA"/>
</dbReference>
<dbReference type="STRING" id="1121298.SAMN05444401_3719"/>
<name>A0A1M6LNH6_9CLOT</name>
<dbReference type="OrthoDB" id="1706537at2"/>
<dbReference type="AlphaFoldDB" id="A0A1M6LNH6"/>
<organism evidence="1 2">
    <name type="scientific">Clostridium amylolyticum</name>
    <dbReference type="NCBI Taxonomy" id="1121298"/>
    <lineage>
        <taxon>Bacteria</taxon>
        <taxon>Bacillati</taxon>
        <taxon>Bacillota</taxon>
        <taxon>Clostridia</taxon>
        <taxon>Eubacteriales</taxon>
        <taxon>Clostridiaceae</taxon>
        <taxon>Clostridium</taxon>
    </lineage>
</organism>
<sequence>MGRFYVNFENNVTKDTASGISIPVTYQYWKPLMEYFIDKCTGFRLDCWEDEKEAVDSASKLGKETESYAAKMVSFQNSISEEFIDEVLNFPLDKEGKIKWFGVNLKKDEEYLISCQHYGSEFVTGWLKDEDADFIKSILPKDFTFNVIDEE</sequence>
<evidence type="ECO:0000313" key="2">
    <source>
        <dbReference type="Proteomes" id="UP000184080"/>
    </source>
</evidence>
<proteinExistence type="predicted"/>
<dbReference type="Proteomes" id="UP000184080">
    <property type="component" value="Unassembled WGS sequence"/>
</dbReference>
<evidence type="ECO:0000313" key="1">
    <source>
        <dbReference type="EMBL" id="SHJ72744.1"/>
    </source>
</evidence>
<protein>
    <submittedName>
        <fullName evidence="1">Uncharacterized protein</fullName>
    </submittedName>
</protein>
<keyword evidence="2" id="KW-1185">Reference proteome</keyword>
<reference evidence="1 2" key="1">
    <citation type="submission" date="2016-11" db="EMBL/GenBank/DDBJ databases">
        <authorList>
            <person name="Jaros S."/>
            <person name="Januszkiewicz K."/>
            <person name="Wedrychowicz H."/>
        </authorList>
    </citation>
    <scope>NUCLEOTIDE SEQUENCE [LARGE SCALE GENOMIC DNA]</scope>
    <source>
        <strain evidence="1 2">DSM 21864</strain>
    </source>
</reference>
<gene>
    <name evidence="1" type="ORF">SAMN05444401_3719</name>
</gene>